<dbReference type="KEGG" id="aau:AAur_0039"/>
<feature type="chain" id="PRO_5002636364" evidence="1">
    <location>
        <begin position="36"/>
        <end position="170"/>
    </location>
</feature>
<evidence type="ECO:0000259" key="2">
    <source>
        <dbReference type="PROSITE" id="PS50927"/>
    </source>
</evidence>
<dbReference type="OrthoDB" id="516973at2"/>
<dbReference type="SMART" id="SM00108">
    <property type="entry name" value="B_lectin"/>
    <property type="match status" value="1"/>
</dbReference>
<gene>
    <name evidence="3" type="ordered locus">AAur_0039</name>
</gene>
<reference evidence="3 4" key="1">
    <citation type="journal article" date="2006" name="PLoS Genet.">
        <title>Secrets of soil survival revealed by the genome sequence of Arthrobacter aurescens TC1.</title>
        <authorList>
            <person name="Mongodin E.F."/>
            <person name="Shapir N."/>
            <person name="Daugherty S.C."/>
            <person name="DeBoy R.T."/>
            <person name="Emerson J.B."/>
            <person name="Shvartzbeyn A."/>
            <person name="Radune D."/>
            <person name="Vamathevan J."/>
            <person name="Riggs F."/>
            <person name="Grinberg V."/>
            <person name="Khouri H."/>
            <person name="Wackett L.P."/>
            <person name="Nelson K.E."/>
            <person name="Sadowsky M.J."/>
        </authorList>
    </citation>
    <scope>NUCLEOTIDE SEQUENCE [LARGE SCALE GENOMIC DNA]</scope>
    <source>
        <strain evidence="3 4">TC1</strain>
    </source>
</reference>
<keyword evidence="4" id="KW-1185">Reference proteome</keyword>
<sequence>MRKQVTRRKRMVTALGSGVLALSLLGGLGVQPASAATGSSWGFLPCYRTGQSIGIVPDWSLMYSPGNFCLVNGPYKAVFQSDSNFVVYKNGTALWHTRTNGKNAKMLALQHDGNIVVYGQSMNVLWQSGTPGLSSGSTRALRMQSDGNFVMYHNSGSSARAVWQTQTYGR</sequence>
<keyword evidence="1" id="KW-0732">Signal</keyword>
<dbReference type="EMBL" id="CP000474">
    <property type="protein sequence ID" value="ABM09103.1"/>
    <property type="molecule type" value="Genomic_DNA"/>
</dbReference>
<name>A1R0V7_PAEAT</name>
<dbReference type="eggNOG" id="COG2755">
    <property type="taxonomic scope" value="Bacteria"/>
</dbReference>
<dbReference type="PROSITE" id="PS50927">
    <property type="entry name" value="BULB_LECTIN"/>
    <property type="match status" value="1"/>
</dbReference>
<dbReference type="Proteomes" id="UP000000637">
    <property type="component" value="Chromosome"/>
</dbReference>
<dbReference type="AlphaFoldDB" id="A1R0V7"/>
<evidence type="ECO:0000313" key="4">
    <source>
        <dbReference type="Proteomes" id="UP000000637"/>
    </source>
</evidence>
<feature type="domain" description="Bulb-type lectin" evidence="2">
    <location>
        <begin position="53"/>
        <end position="164"/>
    </location>
</feature>
<dbReference type="InterPro" id="IPR001480">
    <property type="entry name" value="Bulb-type_lectin_dom"/>
</dbReference>
<evidence type="ECO:0000256" key="1">
    <source>
        <dbReference type="SAM" id="SignalP"/>
    </source>
</evidence>
<feature type="signal peptide" evidence="1">
    <location>
        <begin position="1"/>
        <end position="35"/>
    </location>
</feature>
<dbReference type="Gene3D" id="2.90.10.10">
    <property type="entry name" value="Bulb-type lectin domain"/>
    <property type="match status" value="2"/>
</dbReference>
<proteinExistence type="predicted"/>
<evidence type="ECO:0000313" key="3">
    <source>
        <dbReference type="EMBL" id="ABM09103.1"/>
    </source>
</evidence>
<protein>
    <submittedName>
        <fullName evidence="3">D-mannose binding-like domain</fullName>
    </submittedName>
</protein>
<dbReference type="HOGENOM" id="CLU_137596_0_0_11"/>
<accession>A1R0V7</accession>
<organism evidence="3 4">
    <name type="scientific">Paenarthrobacter aurescens (strain TC1)</name>
    <dbReference type="NCBI Taxonomy" id="290340"/>
    <lineage>
        <taxon>Bacteria</taxon>
        <taxon>Bacillati</taxon>
        <taxon>Actinomycetota</taxon>
        <taxon>Actinomycetes</taxon>
        <taxon>Micrococcales</taxon>
        <taxon>Micrococcaceae</taxon>
        <taxon>Paenarthrobacter</taxon>
    </lineage>
</organism>
<dbReference type="SUPFAM" id="SSF51110">
    <property type="entry name" value="alpha-D-mannose-specific plant lectins"/>
    <property type="match status" value="1"/>
</dbReference>
<dbReference type="InterPro" id="IPR036426">
    <property type="entry name" value="Bulb-type_lectin_dom_sf"/>
</dbReference>